<feature type="transmembrane region" description="Helical" evidence="5">
    <location>
        <begin position="21"/>
        <end position="45"/>
    </location>
</feature>
<evidence type="ECO:0000256" key="2">
    <source>
        <dbReference type="ARBA" id="ARBA00022692"/>
    </source>
</evidence>
<dbReference type="EMBL" id="JAYKOT010000003">
    <property type="protein sequence ID" value="MEB3429964.1"/>
    <property type="molecule type" value="Genomic_DNA"/>
</dbReference>
<keyword evidence="4 5" id="KW-0472">Membrane</keyword>
<evidence type="ECO:0000313" key="7">
    <source>
        <dbReference type="Proteomes" id="UP001357733"/>
    </source>
</evidence>
<dbReference type="PANTHER" id="PTHR30168:SF0">
    <property type="entry name" value="INNER MEMBRANE PROTEIN"/>
    <property type="match status" value="1"/>
</dbReference>
<evidence type="ECO:0000256" key="4">
    <source>
        <dbReference type="ARBA" id="ARBA00023136"/>
    </source>
</evidence>
<dbReference type="Pfam" id="PF04228">
    <property type="entry name" value="Zn_peptidase"/>
    <property type="match status" value="1"/>
</dbReference>
<keyword evidence="2 5" id="KW-0812">Transmembrane</keyword>
<dbReference type="AlphaFoldDB" id="A0AAW9MS46"/>
<dbReference type="PANTHER" id="PTHR30168">
    <property type="entry name" value="PUTATIVE MEMBRANE PROTEIN YPFJ"/>
    <property type="match status" value="1"/>
</dbReference>
<evidence type="ECO:0000256" key="1">
    <source>
        <dbReference type="ARBA" id="ARBA00004167"/>
    </source>
</evidence>
<protein>
    <submittedName>
        <fullName evidence="6">Neutral zinc metallopeptidase</fullName>
    </submittedName>
</protein>
<evidence type="ECO:0000256" key="3">
    <source>
        <dbReference type="ARBA" id="ARBA00022989"/>
    </source>
</evidence>
<dbReference type="GO" id="GO:0016020">
    <property type="term" value="C:membrane"/>
    <property type="evidence" value="ECO:0007669"/>
    <property type="project" value="UniProtKB-SubCell"/>
</dbReference>
<dbReference type="Proteomes" id="UP001357733">
    <property type="component" value="Unassembled WGS sequence"/>
</dbReference>
<dbReference type="InterPro" id="IPR007343">
    <property type="entry name" value="Uncharacterised_pept_Zn_put"/>
</dbReference>
<gene>
    <name evidence="6" type="ORF">VLK81_08080</name>
</gene>
<comment type="caution">
    <text evidence="6">The sequence shown here is derived from an EMBL/GenBank/DDBJ whole genome shotgun (WGS) entry which is preliminary data.</text>
</comment>
<evidence type="ECO:0000313" key="6">
    <source>
        <dbReference type="EMBL" id="MEB3429964.1"/>
    </source>
</evidence>
<keyword evidence="7" id="KW-1185">Reference proteome</keyword>
<proteinExistence type="predicted"/>
<keyword evidence="3 5" id="KW-1133">Transmembrane helix</keyword>
<comment type="subcellular location">
    <subcellularLocation>
        <location evidence="1">Membrane</location>
        <topology evidence="1">Single-pass membrane protein</topology>
    </subcellularLocation>
</comment>
<sequence>MKWENRRSSSNIEDRRGSGGRLGGLGGIRLSGGAMVLLAVAYLLFGGKLSSLPYILSGVQSQSQSTNIISDEDFSDSEDIKKFTGVVLADTEDVWNEKFKEIGKTYEEPSLVIYSGGIKSGCGVSSSAVGPFYCSADEKIYIDLSFYNTMKRDLGSKGDFAFAYVIAHEIGHHVQNQLGILNDAHRQMASSSKKVANEISVRLELQADYFAGVFARYVQDKGYLEKGDIEEAMEAARSVGDDTLQMKNTGTINPDSFTHGTSEDRMKWFNKGFEYGTIEDGNTF</sequence>
<evidence type="ECO:0000256" key="5">
    <source>
        <dbReference type="SAM" id="Phobius"/>
    </source>
</evidence>
<name>A0AAW9MS46_9FIRM</name>
<dbReference type="RefSeq" id="WP_324620118.1">
    <property type="nucleotide sequence ID" value="NZ_JAYKOT010000003.1"/>
</dbReference>
<organism evidence="6 7">
    <name type="scientific">Citroniella saccharovorans</name>
    <dbReference type="NCBI Taxonomy" id="2053367"/>
    <lineage>
        <taxon>Bacteria</taxon>
        <taxon>Bacillati</taxon>
        <taxon>Bacillota</taxon>
        <taxon>Tissierellia</taxon>
        <taxon>Tissierellales</taxon>
        <taxon>Peptoniphilaceae</taxon>
        <taxon>Citroniella</taxon>
    </lineage>
</organism>
<reference evidence="6 7" key="1">
    <citation type="submission" date="2024-01" db="EMBL/GenBank/DDBJ databases">
        <title>Complete genome sequence of Citroniella saccharovorans strain M6.X9, isolated from human fecal sample.</title>
        <authorList>
            <person name="Cheng G."/>
            <person name="Westerholm M."/>
            <person name="Schnurer A."/>
        </authorList>
    </citation>
    <scope>NUCLEOTIDE SEQUENCE [LARGE SCALE GENOMIC DNA]</scope>
    <source>
        <strain evidence="6 7">DSM 29873</strain>
    </source>
</reference>
<accession>A0AAW9MS46</accession>